<dbReference type="Proteomes" id="UP001348805">
    <property type="component" value="Segment"/>
</dbReference>
<dbReference type="EMBL" id="OR769219">
    <property type="protein sequence ID" value="WQJ51376.1"/>
    <property type="molecule type" value="Genomic_DNA"/>
</dbReference>
<protein>
    <recommendedName>
        <fullName evidence="3">Phage protein</fullName>
    </recommendedName>
</protein>
<keyword evidence="2" id="KW-1185">Reference proteome</keyword>
<reference evidence="1 2" key="1">
    <citation type="submission" date="2023-11" db="EMBL/GenBank/DDBJ databases">
        <authorList>
            <person name="Cook R."/>
            <person name="Crisci M."/>
            <person name="Pye H."/>
            <person name="Adriaenssens E."/>
            <person name="Santini J."/>
        </authorList>
    </citation>
    <scope>NUCLEOTIDE SEQUENCE [LARGE SCALE GENOMIC DNA]</scope>
    <source>
        <strain evidence="1">Lak_Megaphage_RVC_AP3_GC26</strain>
    </source>
</reference>
<sequence length="95" mass="11014">MTLKEAIEHATEISETCDNKECGLDHKQLANWLTELEELREEHKQNVMNMLATDYAENHTSNVEYRLTNGTVRDFYNANKAAYIAGFKEGLKYKE</sequence>
<organism evidence="1 2">
    <name type="scientific">phage Lak_Megaphage_RVC_AP3_GC26</name>
    <dbReference type="NCBI Taxonomy" id="3109225"/>
    <lineage>
        <taxon>Viruses</taxon>
        <taxon>Duplodnaviria</taxon>
        <taxon>Heunggongvirae</taxon>
        <taxon>Uroviricota</taxon>
        <taxon>Caudoviricetes</taxon>
        <taxon>Caudoviricetes code 15 clade</taxon>
    </lineage>
</organism>
<evidence type="ECO:0000313" key="2">
    <source>
        <dbReference type="Proteomes" id="UP001348805"/>
    </source>
</evidence>
<accession>A0ABZ0YZU2</accession>
<proteinExistence type="predicted"/>
<evidence type="ECO:0008006" key="3">
    <source>
        <dbReference type="Google" id="ProtNLM"/>
    </source>
</evidence>
<evidence type="ECO:0000313" key="1">
    <source>
        <dbReference type="EMBL" id="WQJ51376.1"/>
    </source>
</evidence>
<name>A0ABZ0YZU2_9CAUD</name>